<feature type="domain" description="ORC6 first cyclin-like" evidence="6">
    <location>
        <begin position="22"/>
        <end position="88"/>
    </location>
</feature>
<protein>
    <recommendedName>
        <fullName evidence="6">ORC6 first cyclin-like domain-containing protein</fullName>
    </recommendedName>
</protein>
<dbReference type="RefSeq" id="XP_040728226.1">
    <property type="nucleotide sequence ID" value="XM_040868244.1"/>
</dbReference>
<accession>A0A1Y2FUQ0</accession>
<evidence type="ECO:0000256" key="5">
    <source>
        <dbReference type="ARBA" id="ARBA00023242"/>
    </source>
</evidence>
<organism evidence="7 8">
    <name type="scientific">Protomyces lactucae-debilis</name>
    <dbReference type="NCBI Taxonomy" id="2754530"/>
    <lineage>
        <taxon>Eukaryota</taxon>
        <taxon>Fungi</taxon>
        <taxon>Dikarya</taxon>
        <taxon>Ascomycota</taxon>
        <taxon>Taphrinomycotina</taxon>
        <taxon>Taphrinomycetes</taxon>
        <taxon>Taphrinales</taxon>
        <taxon>Protomycetaceae</taxon>
        <taxon>Protomyces</taxon>
    </lineage>
</organism>
<comment type="subcellular location">
    <subcellularLocation>
        <location evidence="1">Nucleus</location>
    </subcellularLocation>
</comment>
<dbReference type="GO" id="GO:0005664">
    <property type="term" value="C:nuclear origin of replication recognition complex"/>
    <property type="evidence" value="ECO:0007669"/>
    <property type="project" value="InterPro"/>
</dbReference>
<dbReference type="Proteomes" id="UP000193685">
    <property type="component" value="Unassembled WGS sequence"/>
</dbReference>
<evidence type="ECO:0000256" key="4">
    <source>
        <dbReference type="ARBA" id="ARBA00023125"/>
    </source>
</evidence>
<dbReference type="EMBL" id="MCFI01000001">
    <property type="protein sequence ID" value="ORY87731.1"/>
    <property type="molecule type" value="Genomic_DNA"/>
</dbReference>
<name>A0A1Y2FUQ0_PROLT</name>
<comment type="similarity">
    <text evidence="2">Belongs to the ORC6 family.</text>
</comment>
<keyword evidence="8" id="KW-1185">Reference proteome</keyword>
<keyword evidence="5" id="KW-0539">Nucleus</keyword>
<dbReference type="Pfam" id="PF05460">
    <property type="entry name" value="ORC6"/>
    <property type="match status" value="1"/>
</dbReference>
<gene>
    <name evidence="7" type="ORF">BCR37DRAFT_363410</name>
</gene>
<sequence length="295" mass="33766">MSKRQAVKQALLKLLPEVQDATLPRELEELTHALDNVQVHLEDNQKAAKLYLCAHIACDQLSHSLGLPDLRLDRPPVPPNRYRKLYEQISRDPQIRNVLSRTSKSTSAQEEREAEQALVREVCEQYGLQVPTNVVQKIMEVSFDIRRGFKMEALVAASYLVSVSVMKKQKINADKKEYDEDAEIDEDDHRAIDSKVRESLARDLSVDEGEITRAYKQLVDTVGDKNWFLALMLGTNLVAGPAKPANATDKRFVLATMVQPMYDFRSTRNMQRQTEWEASMLEQIRKRRQALETVS</sequence>
<evidence type="ECO:0000256" key="1">
    <source>
        <dbReference type="ARBA" id="ARBA00004123"/>
    </source>
</evidence>
<evidence type="ECO:0000256" key="2">
    <source>
        <dbReference type="ARBA" id="ARBA00010840"/>
    </source>
</evidence>
<evidence type="ECO:0000256" key="3">
    <source>
        <dbReference type="ARBA" id="ARBA00022705"/>
    </source>
</evidence>
<evidence type="ECO:0000313" key="7">
    <source>
        <dbReference type="EMBL" id="ORY87731.1"/>
    </source>
</evidence>
<dbReference type="OrthoDB" id="5367324at2759"/>
<dbReference type="GO" id="GO:0003677">
    <property type="term" value="F:DNA binding"/>
    <property type="evidence" value="ECO:0007669"/>
    <property type="project" value="UniProtKB-KW"/>
</dbReference>
<evidence type="ECO:0000313" key="8">
    <source>
        <dbReference type="Proteomes" id="UP000193685"/>
    </source>
</evidence>
<keyword evidence="4" id="KW-0238">DNA-binding</keyword>
<dbReference type="GeneID" id="63784843"/>
<dbReference type="AlphaFoldDB" id="A0A1Y2FUQ0"/>
<keyword evidence="3" id="KW-0235">DNA replication</keyword>
<comment type="caution">
    <text evidence="7">The sequence shown here is derived from an EMBL/GenBank/DDBJ whole genome shotgun (WGS) entry which is preliminary data.</text>
</comment>
<dbReference type="GO" id="GO:0006260">
    <property type="term" value="P:DNA replication"/>
    <property type="evidence" value="ECO:0007669"/>
    <property type="project" value="UniProtKB-KW"/>
</dbReference>
<dbReference type="InterPro" id="IPR008721">
    <property type="entry name" value="ORC6_cyclin_first"/>
</dbReference>
<evidence type="ECO:0000259" key="6">
    <source>
        <dbReference type="Pfam" id="PF05460"/>
    </source>
</evidence>
<reference evidence="7 8" key="1">
    <citation type="submission" date="2016-07" db="EMBL/GenBank/DDBJ databases">
        <title>Pervasive Adenine N6-methylation of Active Genes in Fungi.</title>
        <authorList>
            <consortium name="DOE Joint Genome Institute"/>
            <person name="Mondo S.J."/>
            <person name="Dannebaum R.O."/>
            <person name="Kuo R.C."/>
            <person name="Labutti K."/>
            <person name="Haridas S."/>
            <person name="Kuo A."/>
            <person name="Salamov A."/>
            <person name="Ahrendt S.R."/>
            <person name="Lipzen A."/>
            <person name="Sullivan W."/>
            <person name="Andreopoulos W.B."/>
            <person name="Clum A."/>
            <person name="Lindquist E."/>
            <person name="Daum C."/>
            <person name="Ramamoorthy G.K."/>
            <person name="Gryganskyi A."/>
            <person name="Culley D."/>
            <person name="Magnuson J.K."/>
            <person name="James T.Y."/>
            <person name="O'Malley M.A."/>
            <person name="Stajich J.E."/>
            <person name="Spatafora J.W."/>
            <person name="Visel A."/>
            <person name="Grigoriev I.V."/>
        </authorList>
    </citation>
    <scope>NUCLEOTIDE SEQUENCE [LARGE SCALE GENOMIC DNA]</scope>
    <source>
        <strain evidence="7 8">12-1054</strain>
    </source>
</reference>
<proteinExistence type="inferred from homology"/>